<gene>
    <name evidence="1" type="ORF">Pan161_08320</name>
</gene>
<evidence type="ECO:0000313" key="1">
    <source>
        <dbReference type="EMBL" id="QDT89205.1"/>
    </source>
</evidence>
<proteinExistence type="predicted"/>
<dbReference type="AlphaFoldDB" id="A0A517V872"/>
<dbReference type="EMBL" id="CP036343">
    <property type="protein sequence ID" value="QDT89205.1"/>
    <property type="molecule type" value="Genomic_DNA"/>
</dbReference>
<dbReference type="Proteomes" id="UP000316855">
    <property type="component" value="Chromosome"/>
</dbReference>
<dbReference type="KEGG" id="gax:Pan161_08320"/>
<reference evidence="1 2" key="1">
    <citation type="submission" date="2019-02" db="EMBL/GenBank/DDBJ databases">
        <title>Deep-cultivation of Planctomycetes and their phenomic and genomic characterization uncovers novel biology.</title>
        <authorList>
            <person name="Wiegand S."/>
            <person name="Jogler M."/>
            <person name="Boedeker C."/>
            <person name="Pinto D."/>
            <person name="Vollmers J."/>
            <person name="Rivas-Marin E."/>
            <person name="Kohn T."/>
            <person name="Peeters S.H."/>
            <person name="Heuer A."/>
            <person name="Rast P."/>
            <person name="Oberbeckmann S."/>
            <person name="Bunk B."/>
            <person name="Jeske O."/>
            <person name="Meyerdierks A."/>
            <person name="Storesund J.E."/>
            <person name="Kallscheuer N."/>
            <person name="Luecker S."/>
            <person name="Lage O.M."/>
            <person name="Pohl T."/>
            <person name="Merkel B.J."/>
            <person name="Hornburger P."/>
            <person name="Mueller R.-W."/>
            <person name="Bruemmer F."/>
            <person name="Labrenz M."/>
            <person name="Spormann A.M."/>
            <person name="Op den Camp H."/>
            <person name="Overmann J."/>
            <person name="Amann R."/>
            <person name="Jetten M.S.M."/>
            <person name="Mascher T."/>
            <person name="Medema M.H."/>
            <person name="Devos D.P."/>
            <person name="Kaster A.-K."/>
            <person name="Ovreas L."/>
            <person name="Rohde M."/>
            <person name="Galperin M.Y."/>
            <person name="Jogler C."/>
        </authorList>
    </citation>
    <scope>NUCLEOTIDE SEQUENCE [LARGE SCALE GENOMIC DNA]</scope>
    <source>
        <strain evidence="1 2">Pan161</strain>
    </source>
</reference>
<accession>A0A517V872</accession>
<protein>
    <submittedName>
        <fullName evidence="1">Uncharacterized protein</fullName>
    </submittedName>
</protein>
<dbReference type="RefSeq" id="WP_145224295.1">
    <property type="nucleotide sequence ID" value="NZ_CP036343.1"/>
</dbReference>
<evidence type="ECO:0000313" key="2">
    <source>
        <dbReference type="Proteomes" id="UP000316855"/>
    </source>
</evidence>
<name>A0A517V872_9PLAN</name>
<organism evidence="1 2">
    <name type="scientific">Gimesia algae</name>
    <dbReference type="NCBI Taxonomy" id="2527971"/>
    <lineage>
        <taxon>Bacteria</taxon>
        <taxon>Pseudomonadati</taxon>
        <taxon>Planctomycetota</taxon>
        <taxon>Planctomycetia</taxon>
        <taxon>Planctomycetales</taxon>
        <taxon>Planctomycetaceae</taxon>
        <taxon>Gimesia</taxon>
    </lineage>
</organism>
<keyword evidence="2" id="KW-1185">Reference proteome</keyword>
<sequence length="110" mass="12817">MFIQKSDEKDYGEGRSGVKSIWRDIGSGVVLFAEDTSRIGLLLREKRAKRARFQITGDACRRQMCLKRGAFIVLISPGERICRMRKNVLRARRLAMQSRQRRADVKRNFE</sequence>